<dbReference type="SUPFAM" id="SSF55874">
    <property type="entry name" value="ATPase domain of HSP90 chaperone/DNA topoisomerase II/histidine kinase"/>
    <property type="match status" value="1"/>
</dbReference>
<comment type="catalytic activity">
    <reaction evidence="1">
        <text>ATP + protein L-histidine = ADP + protein N-phospho-L-histidine.</text>
        <dbReference type="EC" id="2.7.13.3"/>
    </reaction>
</comment>
<dbReference type="InterPro" id="IPR050351">
    <property type="entry name" value="BphY/WalK/GraS-like"/>
</dbReference>
<keyword evidence="9" id="KW-1185">Reference proteome</keyword>
<reference evidence="8 9" key="1">
    <citation type="submission" date="2023-07" db="EMBL/GenBank/DDBJ databases">
        <title>Genomic Encyclopedia of Type Strains, Phase IV (KMG-IV): sequencing the most valuable type-strain genomes for metagenomic binning, comparative biology and taxonomic classification.</title>
        <authorList>
            <person name="Goeker M."/>
        </authorList>
    </citation>
    <scope>NUCLEOTIDE SEQUENCE [LARGE SCALE GENOMIC DNA]</scope>
    <source>
        <strain evidence="8 9">DSM 1112</strain>
    </source>
</reference>
<evidence type="ECO:0000256" key="1">
    <source>
        <dbReference type="ARBA" id="ARBA00000085"/>
    </source>
</evidence>
<dbReference type="EC" id="2.7.13.3" evidence="2"/>
<dbReference type="Gene3D" id="3.30.565.10">
    <property type="entry name" value="Histidine kinase-like ATPase, C-terminal domain"/>
    <property type="match status" value="1"/>
</dbReference>
<dbReference type="InterPro" id="IPR036890">
    <property type="entry name" value="HATPase_C_sf"/>
</dbReference>
<dbReference type="EMBL" id="JAUSVF010000001">
    <property type="protein sequence ID" value="MDQ0319237.1"/>
    <property type="molecule type" value="Genomic_DNA"/>
</dbReference>
<keyword evidence="3" id="KW-0597">Phosphoprotein</keyword>
<gene>
    <name evidence="8" type="ORF">QO002_001375</name>
</gene>
<keyword evidence="6" id="KW-0472">Membrane</keyword>
<feature type="transmembrane region" description="Helical" evidence="6">
    <location>
        <begin position="12"/>
        <end position="34"/>
    </location>
</feature>
<protein>
    <recommendedName>
        <fullName evidence="2">histidine kinase</fullName>
        <ecNumber evidence="2">2.7.13.3</ecNumber>
    </recommendedName>
</protein>
<keyword evidence="4" id="KW-0808">Transferase</keyword>
<evidence type="ECO:0000313" key="9">
    <source>
        <dbReference type="Proteomes" id="UP001230207"/>
    </source>
</evidence>
<evidence type="ECO:0000259" key="7">
    <source>
        <dbReference type="PROSITE" id="PS50109"/>
    </source>
</evidence>
<dbReference type="Proteomes" id="UP001230207">
    <property type="component" value="Unassembled WGS sequence"/>
</dbReference>
<dbReference type="PRINTS" id="PR00344">
    <property type="entry name" value="BCTRLSENSOR"/>
</dbReference>
<dbReference type="CDD" id="cd00082">
    <property type="entry name" value="HisKA"/>
    <property type="match status" value="1"/>
</dbReference>
<keyword evidence="6" id="KW-0812">Transmembrane</keyword>
<organism evidence="8 9">
    <name type="scientific">Pararhizobium capsulatum DSM 1112</name>
    <dbReference type="NCBI Taxonomy" id="1121113"/>
    <lineage>
        <taxon>Bacteria</taxon>
        <taxon>Pseudomonadati</taxon>
        <taxon>Pseudomonadota</taxon>
        <taxon>Alphaproteobacteria</taxon>
        <taxon>Hyphomicrobiales</taxon>
        <taxon>Rhizobiaceae</taxon>
        <taxon>Rhizobium/Agrobacterium group</taxon>
        <taxon>Pararhizobium</taxon>
    </lineage>
</organism>
<dbReference type="InterPro" id="IPR007891">
    <property type="entry name" value="CHASE3"/>
</dbReference>
<dbReference type="GO" id="GO:0016301">
    <property type="term" value="F:kinase activity"/>
    <property type="evidence" value="ECO:0007669"/>
    <property type="project" value="UniProtKB-KW"/>
</dbReference>
<dbReference type="Pfam" id="PF05227">
    <property type="entry name" value="CHASE3"/>
    <property type="match status" value="1"/>
</dbReference>
<dbReference type="SUPFAM" id="SSF47384">
    <property type="entry name" value="Homodimeric domain of signal transducing histidine kinase"/>
    <property type="match status" value="1"/>
</dbReference>
<evidence type="ECO:0000256" key="4">
    <source>
        <dbReference type="ARBA" id="ARBA00022679"/>
    </source>
</evidence>
<dbReference type="InterPro" id="IPR003594">
    <property type="entry name" value="HATPase_dom"/>
</dbReference>
<dbReference type="CDD" id="cd19410">
    <property type="entry name" value="HK9-like_sensor"/>
    <property type="match status" value="1"/>
</dbReference>
<dbReference type="SMART" id="SM00387">
    <property type="entry name" value="HATPase_c"/>
    <property type="match status" value="1"/>
</dbReference>
<dbReference type="RefSeq" id="WP_307227960.1">
    <property type="nucleotide sequence ID" value="NZ_JAUSVF010000001.1"/>
</dbReference>
<evidence type="ECO:0000256" key="3">
    <source>
        <dbReference type="ARBA" id="ARBA00022553"/>
    </source>
</evidence>
<dbReference type="InterPro" id="IPR005467">
    <property type="entry name" value="His_kinase_dom"/>
</dbReference>
<evidence type="ECO:0000256" key="2">
    <source>
        <dbReference type="ARBA" id="ARBA00012438"/>
    </source>
</evidence>
<dbReference type="Pfam" id="PF02518">
    <property type="entry name" value="HATPase_c"/>
    <property type="match status" value="1"/>
</dbReference>
<evidence type="ECO:0000256" key="5">
    <source>
        <dbReference type="ARBA" id="ARBA00022777"/>
    </source>
</evidence>
<keyword evidence="5 8" id="KW-0418">Kinase</keyword>
<dbReference type="PANTHER" id="PTHR42878">
    <property type="entry name" value="TWO-COMPONENT HISTIDINE KINASE"/>
    <property type="match status" value="1"/>
</dbReference>
<proteinExistence type="predicted"/>
<evidence type="ECO:0000313" key="8">
    <source>
        <dbReference type="EMBL" id="MDQ0319237.1"/>
    </source>
</evidence>
<dbReference type="PANTHER" id="PTHR42878:SF15">
    <property type="entry name" value="BACTERIOPHYTOCHROME"/>
    <property type="match status" value="1"/>
</dbReference>
<sequence length="509" mass="55511">MATVPTGFSRTVPLSLFAGALLLLGLVLAALVFASMTRENSSEALDAAQLNNRTVLLLSLLQDAETSQRGYVLTGNQIYLRDFQRAAALANLQFVSLQHDLGDVAIGTETIRRLGMLVARKLDAMKLTADLEAAKEHNKALSVVTAGDGERLMLEIRQIITRIDAITNNVGFQRSRDLTDATWMLIATIAIGAVLLVLLVGGAMRLVMGHSIQIEGARTALAEHNDTLEARIRQRTQYLERANRELQSYSYIVSHDLRAPLVNIMGFTSEFERAAEVFKAFLHTIPQGSGGEMERAAREAVEVDIPEALGFIHSSTKRMDELITEILKLARAGSRQFHPQSVDLKGLFAEIVATSKHGADETNATIEIAQDLPVVESDRLALQQVFGNLVENALKYSAPGRPPIIKVKGKIVGEEAIIEVADNGRGIAEQDLERVFELFRRSGQQDRPGDGVGLSHVRALVRRLGGDVTVRSTLGTGTTFTVTFAAKLRQEGREENDNGPAGHHHHGRG</sequence>
<comment type="caution">
    <text evidence="8">The sequence shown here is derived from an EMBL/GenBank/DDBJ whole genome shotgun (WGS) entry which is preliminary data.</text>
</comment>
<dbReference type="InterPro" id="IPR036097">
    <property type="entry name" value="HisK_dim/P_sf"/>
</dbReference>
<keyword evidence="6" id="KW-1133">Transmembrane helix</keyword>
<dbReference type="PROSITE" id="PS50109">
    <property type="entry name" value="HIS_KIN"/>
    <property type="match status" value="1"/>
</dbReference>
<name>A0ABU0BQT0_9HYPH</name>
<feature type="domain" description="Histidine kinase" evidence="7">
    <location>
        <begin position="252"/>
        <end position="488"/>
    </location>
</feature>
<accession>A0ABU0BQT0</accession>
<dbReference type="InterPro" id="IPR004358">
    <property type="entry name" value="Sig_transdc_His_kin-like_C"/>
</dbReference>
<dbReference type="Gene3D" id="1.10.287.130">
    <property type="match status" value="1"/>
</dbReference>
<feature type="transmembrane region" description="Helical" evidence="6">
    <location>
        <begin position="183"/>
        <end position="204"/>
    </location>
</feature>
<dbReference type="InterPro" id="IPR003661">
    <property type="entry name" value="HisK_dim/P_dom"/>
</dbReference>
<evidence type="ECO:0000256" key="6">
    <source>
        <dbReference type="SAM" id="Phobius"/>
    </source>
</evidence>